<dbReference type="EMBL" id="QGNW01000063">
    <property type="protein sequence ID" value="RVX03984.1"/>
    <property type="molecule type" value="Genomic_DNA"/>
</dbReference>
<name>A0A438J4V2_VITVI</name>
<gene>
    <name evidence="1" type="primary">STS1_5</name>
    <name evidence="1" type="ORF">CK203_021721</name>
</gene>
<dbReference type="Proteomes" id="UP000288805">
    <property type="component" value="Unassembled WGS sequence"/>
</dbReference>
<proteinExistence type="predicted"/>
<dbReference type="AlphaFoldDB" id="A0A438J4V2"/>
<reference evidence="1 2" key="1">
    <citation type="journal article" date="2018" name="PLoS Genet.">
        <title>Population sequencing reveals clonal diversity and ancestral inbreeding in the grapevine cultivar Chardonnay.</title>
        <authorList>
            <person name="Roach M.J."/>
            <person name="Johnson D.L."/>
            <person name="Bohlmann J."/>
            <person name="van Vuuren H.J."/>
            <person name="Jones S.J."/>
            <person name="Pretorius I.S."/>
            <person name="Schmidt S.A."/>
            <person name="Borneman A.R."/>
        </authorList>
    </citation>
    <scope>NUCLEOTIDE SEQUENCE [LARGE SCALE GENOMIC DNA]</scope>
    <source>
        <strain evidence="2">cv. Chardonnay</strain>
        <tissue evidence="1">Leaf</tissue>
    </source>
</reference>
<evidence type="ECO:0000313" key="1">
    <source>
        <dbReference type="EMBL" id="RVX03984.1"/>
    </source>
</evidence>
<sequence>MKQYGVSKQEAYDELNKQVVKAWKDINQECLKPTPVLMPIITRVLNIARMMNILYKDGDEFTHVGKQRKDLIASILIDPVPISPLMAMKKEAFSYNALAFIEVQRSSQNSWLREIKQAASLSSCVLDLGINGSSTKTELKL</sequence>
<comment type="caution">
    <text evidence="1">The sequence shown here is derived from an EMBL/GenBank/DDBJ whole genome shotgun (WGS) entry which is preliminary data.</text>
</comment>
<dbReference type="InterPro" id="IPR008949">
    <property type="entry name" value="Isoprenoid_synthase_dom_sf"/>
</dbReference>
<evidence type="ECO:0000313" key="2">
    <source>
        <dbReference type="Proteomes" id="UP000288805"/>
    </source>
</evidence>
<protein>
    <submittedName>
        <fullName evidence="1">Alpha-humulene synthase</fullName>
    </submittedName>
</protein>
<dbReference type="SUPFAM" id="SSF48576">
    <property type="entry name" value="Terpenoid synthases"/>
    <property type="match status" value="1"/>
</dbReference>
<dbReference type="Gene3D" id="1.10.600.10">
    <property type="entry name" value="Farnesyl Diphosphate Synthase"/>
    <property type="match status" value="1"/>
</dbReference>
<organism evidence="1 2">
    <name type="scientific">Vitis vinifera</name>
    <name type="common">Grape</name>
    <dbReference type="NCBI Taxonomy" id="29760"/>
    <lineage>
        <taxon>Eukaryota</taxon>
        <taxon>Viridiplantae</taxon>
        <taxon>Streptophyta</taxon>
        <taxon>Embryophyta</taxon>
        <taxon>Tracheophyta</taxon>
        <taxon>Spermatophyta</taxon>
        <taxon>Magnoliopsida</taxon>
        <taxon>eudicotyledons</taxon>
        <taxon>Gunneridae</taxon>
        <taxon>Pentapetalae</taxon>
        <taxon>rosids</taxon>
        <taxon>Vitales</taxon>
        <taxon>Vitaceae</taxon>
        <taxon>Viteae</taxon>
        <taxon>Vitis</taxon>
    </lineage>
</organism>
<accession>A0A438J4V2</accession>